<keyword evidence="2" id="KW-1185">Reference proteome</keyword>
<gene>
    <name evidence="1" type="ORF">ACH5RR_018784</name>
</gene>
<comment type="caution">
    <text evidence="1">The sequence shown here is derived from an EMBL/GenBank/DDBJ whole genome shotgun (WGS) entry which is preliminary data.</text>
</comment>
<evidence type="ECO:0000313" key="2">
    <source>
        <dbReference type="Proteomes" id="UP001630127"/>
    </source>
</evidence>
<dbReference type="EMBL" id="JBJUIK010000008">
    <property type="protein sequence ID" value="KAL3520635.1"/>
    <property type="molecule type" value="Genomic_DNA"/>
</dbReference>
<accession>A0ABD2ZR33</accession>
<organism evidence="1 2">
    <name type="scientific">Cinchona calisaya</name>
    <dbReference type="NCBI Taxonomy" id="153742"/>
    <lineage>
        <taxon>Eukaryota</taxon>
        <taxon>Viridiplantae</taxon>
        <taxon>Streptophyta</taxon>
        <taxon>Embryophyta</taxon>
        <taxon>Tracheophyta</taxon>
        <taxon>Spermatophyta</taxon>
        <taxon>Magnoliopsida</taxon>
        <taxon>eudicotyledons</taxon>
        <taxon>Gunneridae</taxon>
        <taxon>Pentapetalae</taxon>
        <taxon>asterids</taxon>
        <taxon>lamiids</taxon>
        <taxon>Gentianales</taxon>
        <taxon>Rubiaceae</taxon>
        <taxon>Cinchonoideae</taxon>
        <taxon>Cinchoneae</taxon>
        <taxon>Cinchona</taxon>
    </lineage>
</organism>
<name>A0ABD2ZR33_9GENT</name>
<protein>
    <submittedName>
        <fullName evidence="1">Uncharacterized protein</fullName>
    </submittedName>
</protein>
<reference evidence="1 2" key="1">
    <citation type="submission" date="2024-11" db="EMBL/GenBank/DDBJ databases">
        <title>A near-complete genome assembly of Cinchona calisaya.</title>
        <authorList>
            <person name="Lian D.C."/>
            <person name="Zhao X.W."/>
            <person name="Wei L."/>
        </authorList>
    </citation>
    <scope>NUCLEOTIDE SEQUENCE [LARGE SCALE GENOMIC DNA]</scope>
    <source>
        <tissue evidence="1">Nenye</tissue>
    </source>
</reference>
<dbReference type="AlphaFoldDB" id="A0ABD2ZR33"/>
<proteinExistence type="predicted"/>
<evidence type="ECO:0000313" key="1">
    <source>
        <dbReference type="EMBL" id="KAL3520635.1"/>
    </source>
</evidence>
<dbReference type="Proteomes" id="UP001630127">
    <property type="component" value="Unassembled WGS sequence"/>
</dbReference>
<sequence length="102" mass="11967">MVWDEFEILLDIPRVQVDTIHQKLNMWRLHGSTTLHGHLVEVIPSIILWNLWLARVSYIFNGLRSSSRYIVAKVWQDVTMISLSRPFVNKPSAALFPWLKII</sequence>